<sequence length="157" mass="17833">MLPFSVQSQKNIRSGLFHEDAYELYAKARSWNDLSLSYIHFARPLLEAGFCKAALVVAHMSVKAKLKQLYMQLEGKFPPEDLYYDELIGLLRQTAGIDLETELFLNTLQYIAECTDAAFFLQDGGDHLPKMLERVEQTLERLDVCAVGGSVKVRLEN</sequence>
<proteinExistence type="predicted"/>
<evidence type="ECO:0008006" key="3">
    <source>
        <dbReference type="Google" id="ProtNLM"/>
    </source>
</evidence>
<reference evidence="1" key="1">
    <citation type="submission" date="2021-03" db="EMBL/GenBank/DDBJ databases">
        <title>Antimicrobial resistance genes in bacteria isolated from Japanese honey, and their potential for conferring macrolide and lincosamide resistance in the American foulbrood pathogen Paenibacillus larvae.</title>
        <authorList>
            <person name="Okamoto M."/>
            <person name="Kumagai M."/>
            <person name="Kanamori H."/>
            <person name="Takamatsu D."/>
        </authorList>
    </citation>
    <scope>NUCLEOTIDE SEQUENCE</scope>
    <source>
        <strain evidence="1">J2TS6</strain>
    </source>
</reference>
<evidence type="ECO:0000313" key="1">
    <source>
        <dbReference type="EMBL" id="GIO33899.1"/>
    </source>
</evidence>
<accession>A0A919XLE0</accession>
<name>A0A919XLE0_9BACL</name>
<dbReference type="AlphaFoldDB" id="A0A919XLE0"/>
<evidence type="ECO:0000313" key="2">
    <source>
        <dbReference type="Proteomes" id="UP000679779"/>
    </source>
</evidence>
<protein>
    <recommendedName>
        <fullName evidence="3">HEPN domain-containing protein</fullName>
    </recommendedName>
</protein>
<dbReference type="EMBL" id="BORQ01000007">
    <property type="protein sequence ID" value="GIO33899.1"/>
    <property type="molecule type" value="Genomic_DNA"/>
</dbReference>
<comment type="caution">
    <text evidence="1">The sequence shown here is derived from an EMBL/GenBank/DDBJ whole genome shotgun (WGS) entry which is preliminary data.</text>
</comment>
<dbReference type="RefSeq" id="WP_160043740.1">
    <property type="nucleotide sequence ID" value="NZ_BORQ01000007.1"/>
</dbReference>
<organism evidence="1 2">
    <name type="scientific">Paenibacillus albilobatus</name>
    <dbReference type="NCBI Taxonomy" id="2716884"/>
    <lineage>
        <taxon>Bacteria</taxon>
        <taxon>Bacillati</taxon>
        <taxon>Bacillota</taxon>
        <taxon>Bacilli</taxon>
        <taxon>Bacillales</taxon>
        <taxon>Paenibacillaceae</taxon>
        <taxon>Paenibacillus</taxon>
    </lineage>
</organism>
<keyword evidence="2" id="KW-1185">Reference proteome</keyword>
<dbReference type="Proteomes" id="UP000679779">
    <property type="component" value="Unassembled WGS sequence"/>
</dbReference>
<gene>
    <name evidence="1" type="ORF">J2TS6_50400</name>
</gene>